<dbReference type="OrthoDB" id="9983560at2759"/>
<dbReference type="AlphaFoldDB" id="A0A1L7WPS9"/>
<name>A0A1L7WPS9_9HELO</name>
<dbReference type="EMBL" id="FJOG01000005">
    <property type="protein sequence ID" value="CZR54775.1"/>
    <property type="molecule type" value="Genomic_DNA"/>
</dbReference>
<accession>A0A1L7WPS9</accession>
<dbReference type="InterPro" id="IPR016166">
    <property type="entry name" value="FAD-bd_PCMH"/>
</dbReference>
<protein>
    <submittedName>
        <fullName evidence="8">Related to isoamyl alcohol oxidase</fullName>
    </submittedName>
</protein>
<dbReference type="PANTHER" id="PTHR42973:SF39">
    <property type="entry name" value="FAD-BINDING PCMH-TYPE DOMAIN-CONTAINING PROTEIN"/>
    <property type="match status" value="1"/>
</dbReference>
<feature type="domain" description="FAD-binding PCMH-type" evidence="7">
    <location>
        <begin position="117"/>
        <end position="297"/>
    </location>
</feature>
<dbReference type="Pfam" id="PF01565">
    <property type="entry name" value="FAD_binding_4"/>
    <property type="match status" value="1"/>
</dbReference>
<feature type="signal peptide" evidence="6">
    <location>
        <begin position="1"/>
        <end position="19"/>
    </location>
</feature>
<organism evidence="8 9">
    <name type="scientific">Phialocephala subalpina</name>
    <dbReference type="NCBI Taxonomy" id="576137"/>
    <lineage>
        <taxon>Eukaryota</taxon>
        <taxon>Fungi</taxon>
        <taxon>Dikarya</taxon>
        <taxon>Ascomycota</taxon>
        <taxon>Pezizomycotina</taxon>
        <taxon>Leotiomycetes</taxon>
        <taxon>Helotiales</taxon>
        <taxon>Mollisiaceae</taxon>
        <taxon>Phialocephala</taxon>
        <taxon>Phialocephala fortinii species complex</taxon>
    </lineage>
</organism>
<dbReference type="Proteomes" id="UP000184330">
    <property type="component" value="Unassembled WGS sequence"/>
</dbReference>
<proteinExistence type="inferred from homology"/>
<evidence type="ECO:0000259" key="7">
    <source>
        <dbReference type="PROSITE" id="PS51387"/>
    </source>
</evidence>
<evidence type="ECO:0000313" key="9">
    <source>
        <dbReference type="Proteomes" id="UP000184330"/>
    </source>
</evidence>
<dbReference type="SUPFAM" id="SSF56176">
    <property type="entry name" value="FAD-binding/transporter-associated domain-like"/>
    <property type="match status" value="1"/>
</dbReference>
<keyword evidence="5" id="KW-0560">Oxidoreductase</keyword>
<keyword evidence="3" id="KW-0285">Flavoprotein</keyword>
<evidence type="ECO:0000256" key="4">
    <source>
        <dbReference type="ARBA" id="ARBA00022827"/>
    </source>
</evidence>
<evidence type="ECO:0000256" key="3">
    <source>
        <dbReference type="ARBA" id="ARBA00022630"/>
    </source>
</evidence>
<dbReference type="Pfam" id="PF08031">
    <property type="entry name" value="BBE"/>
    <property type="match status" value="1"/>
</dbReference>
<dbReference type="STRING" id="576137.A0A1L7WPS9"/>
<comment type="similarity">
    <text evidence="2">Belongs to the oxygen-dependent FAD-linked oxidoreductase family.</text>
</comment>
<evidence type="ECO:0000256" key="5">
    <source>
        <dbReference type="ARBA" id="ARBA00023002"/>
    </source>
</evidence>
<evidence type="ECO:0000256" key="2">
    <source>
        <dbReference type="ARBA" id="ARBA00005466"/>
    </source>
</evidence>
<keyword evidence="6" id="KW-0732">Signal</keyword>
<evidence type="ECO:0000256" key="6">
    <source>
        <dbReference type="SAM" id="SignalP"/>
    </source>
</evidence>
<dbReference type="InterPro" id="IPR016169">
    <property type="entry name" value="FAD-bd_PCMH_sub2"/>
</dbReference>
<keyword evidence="9" id="KW-1185">Reference proteome</keyword>
<dbReference type="InterPro" id="IPR036318">
    <property type="entry name" value="FAD-bd_PCMH-like_sf"/>
</dbReference>
<reference evidence="8 9" key="1">
    <citation type="submission" date="2016-03" db="EMBL/GenBank/DDBJ databases">
        <authorList>
            <person name="Ploux O."/>
        </authorList>
    </citation>
    <scope>NUCLEOTIDE SEQUENCE [LARGE SCALE GENOMIC DNA]</scope>
    <source>
        <strain evidence="8 9">UAMH 11012</strain>
    </source>
</reference>
<dbReference type="InterPro" id="IPR006094">
    <property type="entry name" value="Oxid_FAD_bind_N"/>
</dbReference>
<dbReference type="Gene3D" id="3.30.465.10">
    <property type="match status" value="1"/>
</dbReference>
<dbReference type="PANTHER" id="PTHR42973">
    <property type="entry name" value="BINDING OXIDOREDUCTASE, PUTATIVE (AFU_ORTHOLOGUE AFUA_1G17690)-RELATED"/>
    <property type="match status" value="1"/>
</dbReference>
<dbReference type="InterPro" id="IPR012951">
    <property type="entry name" value="BBE"/>
</dbReference>
<evidence type="ECO:0000256" key="1">
    <source>
        <dbReference type="ARBA" id="ARBA00001974"/>
    </source>
</evidence>
<gene>
    <name evidence="8" type="ORF">PAC_04659</name>
</gene>
<sequence>MFLARPDTLLILLATAAAASPICKLTPLDASWPSPLEWASLNTSLSGTLIKTIPAASSCYPSNPFNSTESCSAVSDNWDLATFHAALPEGIDYPIYANNSCLPPGAQGYVEDRGCAVGGSPVYVVDARSEEQVATAVKWAADRNIRVLVKGTGHDMNGRSSGAYSLSIWTRNFNSIQMNANWPVPGSNSTENVAIVGSGNIWYDVYSAAVAAGRVVVGGGAKDVGLGGYIQGGGHGPLSSQYGLAADQLLQATVVTTEGNILVANGVQNQDMLWALRGGGAGQYGIVTEYVLKTYPAPATIVSGNLELYTTGLDNENITAVWDAFAVLTRSIPDLMDAGLAGVLTASTGNVAVQSMASTAAISPEGVLVSHGVFGYNMTAAEMTALMEPVIASLQEVSNSTLNITWSEPITYSNFIAFFNSTNTSPSGAGQVSLMSSRLLGRDQLSNRSVADVSSYLQRIIPGSNKTAGSLLIVGMQAGPGPASVPEDMRGALNPVWRSAYIHAIALGAPMNATANPQEMLAGAGDWMNENKETIWREWAPDTGSYMNEGNCFNTDFKHDFYGTSYDRLLEIKRKYDPSESLFVLTGVGSDEWDYNLNSGKLCRST</sequence>
<dbReference type="GO" id="GO:0071949">
    <property type="term" value="F:FAD binding"/>
    <property type="evidence" value="ECO:0007669"/>
    <property type="project" value="InterPro"/>
</dbReference>
<dbReference type="GO" id="GO:0016491">
    <property type="term" value="F:oxidoreductase activity"/>
    <property type="evidence" value="ECO:0007669"/>
    <property type="project" value="UniProtKB-KW"/>
</dbReference>
<dbReference type="InterPro" id="IPR050416">
    <property type="entry name" value="FAD-linked_Oxidoreductase"/>
</dbReference>
<feature type="chain" id="PRO_5012001619" evidence="6">
    <location>
        <begin position="20"/>
        <end position="606"/>
    </location>
</feature>
<dbReference type="Gene3D" id="3.40.462.20">
    <property type="match status" value="1"/>
</dbReference>
<keyword evidence="4" id="KW-0274">FAD</keyword>
<dbReference type="PROSITE" id="PS51387">
    <property type="entry name" value="FAD_PCMH"/>
    <property type="match status" value="1"/>
</dbReference>
<evidence type="ECO:0000313" key="8">
    <source>
        <dbReference type="EMBL" id="CZR54775.1"/>
    </source>
</evidence>
<comment type="cofactor">
    <cofactor evidence="1">
        <name>FAD</name>
        <dbReference type="ChEBI" id="CHEBI:57692"/>
    </cofactor>
</comment>